<sequence>MQKYVAIAFIIVVMLGYIGWLKYDNAQLQTTISSLEAKNKGLETSLNIQVNLNKIQDEKNRELVNNIKELENKPIKTETKYIAVKDCKVQISKVDTNITSAKGIPLFLGNIGKTQISNQK</sequence>
<evidence type="ECO:0008006" key="5">
    <source>
        <dbReference type="Google" id="ProtNLM"/>
    </source>
</evidence>
<dbReference type="Proteomes" id="UP000290538">
    <property type="component" value="Segment"/>
</dbReference>
<evidence type="ECO:0000256" key="1">
    <source>
        <dbReference type="SAM" id="Coils"/>
    </source>
</evidence>
<evidence type="ECO:0000313" key="3">
    <source>
        <dbReference type="EMBL" id="QAU04853.1"/>
    </source>
</evidence>
<organism evidence="3 4">
    <name type="scientific">Campylobacter phage CP20</name>
    <dbReference type="NCBI Taxonomy" id="2506428"/>
    <lineage>
        <taxon>Viruses</taxon>
        <taxon>Duplodnaviria</taxon>
        <taxon>Heunggongvirae</taxon>
        <taxon>Uroviricota</taxon>
        <taxon>Caudoviricetes</taxon>
        <taxon>Connertonviridae</taxon>
        <taxon>Firehammervirus</taxon>
        <taxon>Firehammervirus CPt10</taxon>
    </lineage>
</organism>
<reference evidence="3 4" key="1">
    <citation type="submission" date="2019-01" db="EMBL/GenBank/DDBJ databases">
        <title>Complete genome sequence of Campylobacter bacteriophage CP20.</title>
        <authorList>
            <person name="Connerton I.F."/>
        </authorList>
    </citation>
    <scope>NUCLEOTIDE SEQUENCE [LARGE SCALE GENOMIC DNA]</scope>
</reference>
<keyword evidence="2" id="KW-1133">Transmembrane helix</keyword>
<feature type="coiled-coil region" evidence="1">
    <location>
        <begin position="25"/>
        <end position="73"/>
    </location>
</feature>
<keyword evidence="2" id="KW-0472">Membrane</keyword>
<accession>A0A410T7N6</accession>
<evidence type="ECO:0000256" key="2">
    <source>
        <dbReference type="SAM" id="Phobius"/>
    </source>
</evidence>
<feature type="transmembrane region" description="Helical" evidence="2">
    <location>
        <begin position="6"/>
        <end position="23"/>
    </location>
</feature>
<proteinExistence type="predicted"/>
<dbReference type="EMBL" id="MK408758">
    <property type="protein sequence ID" value="QAU04853.1"/>
    <property type="molecule type" value="Genomic_DNA"/>
</dbReference>
<evidence type="ECO:0000313" key="4">
    <source>
        <dbReference type="Proteomes" id="UP000290538"/>
    </source>
</evidence>
<protein>
    <recommendedName>
        <fullName evidence="5">DUF2570 domain-containing protein</fullName>
    </recommendedName>
</protein>
<keyword evidence="1" id="KW-0175">Coiled coil</keyword>
<name>A0A410T7N6_9CAUD</name>
<keyword evidence="2" id="KW-0812">Transmembrane</keyword>